<dbReference type="AlphaFoldDB" id="A0A381YB84"/>
<protein>
    <submittedName>
        <fullName evidence="1">Uncharacterized protein</fullName>
    </submittedName>
</protein>
<organism evidence="1">
    <name type="scientific">marine metagenome</name>
    <dbReference type="NCBI Taxonomy" id="408172"/>
    <lineage>
        <taxon>unclassified sequences</taxon>
        <taxon>metagenomes</taxon>
        <taxon>ecological metagenomes</taxon>
    </lineage>
</organism>
<name>A0A381YB84_9ZZZZ</name>
<gene>
    <name evidence="1" type="ORF">METZ01_LOCUS126541</name>
</gene>
<proteinExistence type="predicted"/>
<dbReference type="EMBL" id="UINC01017699">
    <property type="protein sequence ID" value="SVA73687.1"/>
    <property type="molecule type" value="Genomic_DNA"/>
</dbReference>
<reference evidence="1" key="1">
    <citation type="submission" date="2018-05" db="EMBL/GenBank/DDBJ databases">
        <authorList>
            <person name="Lanie J.A."/>
            <person name="Ng W.-L."/>
            <person name="Kazmierczak K.M."/>
            <person name="Andrzejewski T.M."/>
            <person name="Davidsen T.M."/>
            <person name="Wayne K.J."/>
            <person name="Tettelin H."/>
            <person name="Glass J.I."/>
            <person name="Rusch D."/>
            <person name="Podicherti R."/>
            <person name="Tsui H.-C.T."/>
            <person name="Winkler M.E."/>
        </authorList>
    </citation>
    <scope>NUCLEOTIDE SEQUENCE</scope>
</reference>
<sequence length="29" mass="3106">MQKRFEGKVGIVAGGGKGIGKTKRTIEKM</sequence>
<accession>A0A381YB84</accession>
<evidence type="ECO:0000313" key="1">
    <source>
        <dbReference type="EMBL" id="SVA73687.1"/>
    </source>
</evidence>